<dbReference type="RefSeq" id="WP_076093912.1">
    <property type="nucleotide sequence ID" value="NZ_MTHD01000002.1"/>
</dbReference>
<accession>A0A1R1I908</accession>
<evidence type="ECO:0000313" key="4">
    <source>
        <dbReference type="EMBL" id="OMG55147.1"/>
    </source>
</evidence>
<sequence>MSQDENETQGVVFGVLAGVIFGVIALVVGLGVWKAGQTAAPATAMVAVAEESDIAPVGEALAKVYFAVSSAALGEGDQAVVGQTVAALAAKADAIVLLSGFHDQSGDPAMNAELAKQRALAVRDALVAGGVAVDRVKMRKPESTLGSGSAEEGRCVEIRVQ</sequence>
<dbReference type="GO" id="GO:0016020">
    <property type="term" value="C:membrane"/>
    <property type="evidence" value="ECO:0007669"/>
    <property type="project" value="UniProtKB-UniRule"/>
</dbReference>
<dbReference type="Proteomes" id="UP000187526">
    <property type="component" value="Unassembled WGS sequence"/>
</dbReference>
<dbReference type="AlphaFoldDB" id="A0A1R1I908"/>
<dbReference type="InterPro" id="IPR036737">
    <property type="entry name" value="OmpA-like_sf"/>
</dbReference>
<dbReference type="OrthoDB" id="8526920at2"/>
<reference evidence="4 5" key="1">
    <citation type="submission" date="2016-10" db="EMBL/GenBank/DDBJ databases">
        <title>Alkaliphiles isolated from bioreactors.</title>
        <authorList>
            <person name="Salah Z."/>
            <person name="Rout S.P."/>
            <person name="Humphreys P.N."/>
        </authorList>
    </citation>
    <scope>NUCLEOTIDE SEQUENCE [LARGE SCALE GENOMIC DNA]</scope>
    <source>
        <strain evidence="4 5">ZS02</strain>
    </source>
</reference>
<dbReference type="Pfam" id="PF00691">
    <property type="entry name" value="OmpA"/>
    <property type="match status" value="1"/>
</dbReference>
<evidence type="ECO:0000256" key="1">
    <source>
        <dbReference type="PROSITE-ProRule" id="PRU00473"/>
    </source>
</evidence>
<dbReference type="InterPro" id="IPR006665">
    <property type="entry name" value="OmpA-like"/>
</dbReference>
<protein>
    <submittedName>
        <fullName evidence="4">Cell envelope biogenesis protein OmpA</fullName>
    </submittedName>
</protein>
<dbReference type="PROSITE" id="PS51123">
    <property type="entry name" value="OMPA_2"/>
    <property type="match status" value="1"/>
</dbReference>
<keyword evidence="2" id="KW-0812">Transmembrane</keyword>
<dbReference type="EMBL" id="MTHD01000002">
    <property type="protein sequence ID" value="OMG55147.1"/>
    <property type="molecule type" value="Genomic_DNA"/>
</dbReference>
<feature type="domain" description="OmpA-like" evidence="3">
    <location>
        <begin position="53"/>
        <end position="161"/>
    </location>
</feature>
<keyword evidence="1 2" id="KW-0472">Membrane</keyword>
<evidence type="ECO:0000256" key="2">
    <source>
        <dbReference type="SAM" id="Phobius"/>
    </source>
</evidence>
<gene>
    <name evidence="4" type="ORF">BJN45_08385</name>
</gene>
<organism evidence="4 5">
    <name type="scientific">Azonexus hydrophilus</name>
    <dbReference type="NCBI Taxonomy" id="418702"/>
    <lineage>
        <taxon>Bacteria</taxon>
        <taxon>Pseudomonadati</taxon>
        <taxon>Pseudomonadota</taxon>
        <taxon>Betaproteobacteria</taxon>
        <taxon>Rhodocyclales</taxon>
        <taxon>Azonexaceae</taxon>
        <taxon>Azonexus</taxon>
    </lineage>
</organism>
<evidence type="ECO:0000313" key="5">
    <source>
        <dbReference type="Proteomes" id="UP000187526"/>
    </source>
</evidence>
<proteinExistence type="predicted"/>
<dbReference type="SUPFAM" id="SSF103088">
    <property type="entry name" value="OmpA-like"/>
    <property type="match status" value="1"/>
</dbReference>
<keyword evidence="5" id="KW-1185">Reference proteome</keyword>
<dbReference type="STRING" id="418702.BJN45_08385"/>
<keyword evidence="2" id="KW-1133">Transmembrane helix</keyword>
<dbReference type="Gene3D" id="3.30.1330.60">
    <property type="entry name" value="OmpA-like domain"/>
    <property type="match status" value="1"/>
</dbReference>
<name>A0A1R1I908_9RHOO</name>
<evidence type="ECO:0000259" key="3">
    <source>
        <dbReference type="PROSITE" id="PS51123"/>
    </source>
</evidence>
<comment type="caution">
    <text evidence="4">The sequence shown here is derived from an EMBL/GenBank/DDBJ whole genome shotgun (WGS) entry which is preliminary data.</text>
</comment>
<feature type="transmembrane region" description="Helical" evidence="2">
    <location>
        <begin position="12"/>
        <end position="33"/>
    </location>
</feature>